<dbReference type="GO" id="GO:0006508">
    <property type="term" value="P:proteolysis"/>
    <property type="evidence" value="ECO:0007669"/>
    <property type="project" value="InterPro"/>
</dbReference>
<dbReference type="SUPFAM" id="SSF82171">
    <property type="entry name" value="DPP6 N-terminal domain-like"/>
    <property type="match status" value="1"/>
</dbReference>
<evidence type="ECO:0000259" key="5">
    <source>
        <dbReference type="Pfam" id="PF18811"/>
    </source>
</evidence>
<organism evidence="6 7">
    <name type="scientific">Scleropages formosus</name>
    <name type="common">Asian bonytongue</name>
    <name type="synonym">Osteoglossum formosum</name>
    <dbReference type="NCBI Taxonomy" id="113540"/>
    <lineage>
        <taxon>Eukaryota</taxon>
        <taxon>Metazoa</taxon>
        <taxon>Chordata</taxon>
        <taxon>Craniata</taxon>
        <taxon>Vertebrata</taxon>
        <taxon>Euteleostomi</taxon>
        <taxon>Actinopterygii</taxon>
        <taxon>Neopterygii</taxon>
        <taxon>Teleostei</taxon>
        <taxon>Osteoglossocephala</taxon>
        <taxon>Osteoglossomorpha</taxon>
        <taxon>Osteoglossiformes</taxon>
        <taxon>Osteoglossidae</taxon>
        <taxon>Scleropages</taxon>
    </lineage>
</organism>
<proteinExistence type="predicted"/>
<dbReference type="Gene3D" id="2.140.10.30">
    <property type="entry name" value="Dipeptidylpeptidase IV, N-terminal domain"/>
    <property type="match status" value="1"/>
</dbReference>
<protein>
    <submittedName>
        <fullName evidence="6">Dipeptidyl peptidase 4-like</fullName>
    </submittedName>
</protein>
<dbReference type="Pfam" id="PF00930">
    <property type="entry name" value="DPPIV_N"/>
    <property type="match status" value="1"/>
</dbReference>
<dbReference type="Proteomes" id="UP000694397">
    <property type="component" value="Chromosome 14"/>
</dbReference>
<evidence type="ECO:0000259" key="3">
    <source>
        <dbReference type="Pfam" id="PF00326"/>
    </source>
</evidence>
<sequence length="751" mass="85948">MKNWGKVLLGVLGLAVVITLIAVPTGIYLNSDSGRPTKTFTLEDYFNSSFNYKSYNMRWISDKEYLHKTRNGTVILHNVETGQSSDFVSSDKFAQVDASDYYVSADRKFVCFESNYTKLWRHSYTASYSIYDVENSKFVTPSHIPQEVQYLVWAPTRNMLAYVWDFNVYIKPEATSPSVQVTTNGKKNAILNGIPDWVYEEEMFSSHGAMWWSPNGTFLAYAEFNDTQVQNIEFSWYGTGQYPETVVIPYPKAGATNPKVKLFVVSSANMSRVAEIVVPSSIGTSDHYLSSVTWITDSRVAVQWLMRIQNHVILQIYHFDGSNWNPSQQYAEKSETGWVGQFSPLPPFFVEDSNNFYQVMSDKNKYKHIHYVTIEGANPITTGTWEVIYITKLTKDAIYFVSNEHGLKAGQRNLYKVALPASVQSPRQCLTCDLNVDRCQYNSGYFSLNASYYRWDCYGPGLPLFTLRDNRGPGSEIHVLEDNKVLEEMLRDKNLPTTKRDKIKVGEFDLWYQMILPPGFDKSKKYRLLIDVYAGPCSQKVDYRFRLNWATYLASAENIIVASIDGRGSGYQGDKLMHSIYKRLGTYEVEDQIETTRKFIDMGFIDKEKIAIWGWSYGGYVTSMVLGAGSGVFKCGMAVAPVSKWEYYDSIYTERYMNRPVDNTDFYQNSTVTSRAKNFKSVKYLLVHGTADDNVHFQQAAEISEALVEEQVDFEAMWYTDKDHGLDGAAHRHVYTHLSHFLLNCFENSSP</sequence>
<comment type="subcellular location">
    <subcellularLocation>
        <location evidence="1">Cell membrane</location>
        <topology evidence="1">Single-pass type II membrane protein</topology>
    </subcellularLocation>
</comment>
<evidence type="ECO:0000313" key="6">
    <source>
        <dbReference type="Ensembl" id="ENSSFOP00015022186.1"/>
    </source>
</evidence>
<evidence type="ECO:0000256" key="2">
    <source>
        <dbReference type="ARBA" id="ARBA00023180"/>
    </source>
</evidence>
<feature type="domain" description="Dipeptidylpeptidase IV N-terminal" evidence="4">
    <location>
        <begin position="104"/>
        <end position="463"/>
    </location>
</feature>
<dbReference type="Pfam" id="PF00326">
    <property type="entry name" value="Peptidase_S9"/>
    <property type="match status" value="1"/>
</dbReference>
<dbReference type="GO" id="GO:0008239">
    <property type="term" value="F:dipeptidyl-peptidase activity"/>
    <property type="evidence" value="ECO:0007669"/>
    <property type="project" value="TreeGrafter"/>
</dbReference>
<dbReference type="FunFam" id="3.40.50.1820:FF:000003">
    <property type="entry name" value="Dipeptidyl peptidase 4"/>
    <property type="match status" value="1"/>
</dbReference>
<dbReference type="GO" id="GO:0030282">
    <property type="term" value="P:bone mineralization"/>
    <property type="evidence" value="ECO:0007669"/>
    <property type="project" value="Ensembl"/>
</dbReference>
<dbReference type="Gene3D" id="3.40.50.1820">
    <property type="entry name" value="alpha/beta hydrolase"/>
    <property type="match status" value="1"/>
</dbReference>
<dbReference type="PANTHER" id="PTHR11731">
    <property type="entry name" value="PROTEASE FAMILY S9B,C DIPEPTIDYL-PEPTIDASE IV-RELATED"/>
    <property type="match status" value="1"/>
</dbReference>
<keyword evidence="7" id="KW-1185">Reference proteome</keyword>
<dbReference type="InterPro" id="IPR050278">
    <property type="entry name" value="Serine_Prot_S9B/DPPIV"/>
</dbReference>
<accession>A0A8C9V3Y4</accession>
<feature type="domain" description="Peptidase S9 prolyl oligopeptidase catalytic" evidence="3">
    <location>
        <begin position="547"/>
        <end position="748"/>
    </location>
</feature>
<dbReference type="GeneID" id="108928937"/>
<dbReference type="InterPro" id="IPR029058">
    <property type="entry name" value="AB_hydrolase_fold"/>
</dbReference>
<dbReference type="Pfam" id="PF18811">
    <property type="entry name" value="DPPIV_rep"/>
    <property type="match status" value="1"/>
</dbReference>
<keyword evidence="2" id="KW-0325">Glycoprotein</keyword>
<reference evidence="6 7" key="1">
    <citation type="submission" date="2019-04" db="EMBL/GenBank/DDBJ databases">
        <authorList>
            <consortium name="Wellcome Sanger Institute Data Sharing"/>
        </authorList>
    </citation>
    <scope>NUCLEOTIDE SEQUENCE [LARGE SCALE GENOMIC DNA]</scope>
</reference>
<dbReference type="InterPro" id="IPR001375">
    <property type="entry name" value="Peptidase_S9_cat"/>
</dbReference>
<evidence type="ECO:0000256" key="1">
    <source>
        <dbReference type="ARBA" id="ARBA00004401"/>
    </source>
</evidence>
<dbReference type="OrthoDB" id="16520at2759"/>
<dbReference type="AlphaFoldDB" id="A0A8C9V3Y4"/>
<dbReference type="GO" id="GO:0005886">
    <property type="term" value="C:plasma membrane"/>
    <property type="evidence" value="ECO:0007669"/>
    <property type="project" value="UniProtKB-SubCell"/>
</dbReference>
<dbReference type="GO" id="GO:0008236">
    <property type="term" value="F:serine-type peptidase activity"/>
    <property type="evidence" value="ECO:0007669"/>
    <property type="project" value="InterPro"/>
</dbReference>
<dbReference type="InterPro" id="IPR002469">
    <property type="entry name" value="Peptidase_S9B_N"/>
</dbReference>
<name>A0A8C9V3Y4_SCLFO</name>
<dbReference type="GO" id="GO:0030502">
    <property type="term" value="P:negative regulation of bone mineralization"/>
    <property type="evidence" value="ECO:0007669"/>
    <property type="project" value="Ensembl"/>
</dbReference>
<dbReference type="GeneTree" id="ENSGT00940000165362"/>
<evidence type="ECO:0000313" key="7">
    <source>
        <dbReference type="Proteomes" id="UP000694397"/>
    </source>
</evidence>
<dbReference type="KEGG" id="sfm:108928937"/>
<reference evidence="6" key="3">
    <citation type="submission" date="2025-09" db="UniProtKB">
        <authorList>
            <consortium name="Ensembl"/>
        </authorList>
    </citation>
    <scope>IDENTIFICATION</scope>
</reference>
<dbReference type="RefSeq" id="XP_018598660.1">
    <property type="nucleotide sequence ID" value="XM_018743144.2"/>
</dbReference>
<dbReference type="SUPFAM" id="SSF53474">
    <property type="entry name" value="alpha/beta-Hydrolases"/>
    <property type="match status" value="1"/>
</dbReference>
<feature type="domain" description="Dipeptidyl peptidase 4 low complexity region" evidence="5">
    <location>
        <begin position="37"/>
        <end position="55"/>
    </location>
</feature>
<dbReference type="PANTHER" id="PTHR11731:SF205">
    <property type="entry name" value="DIPEPTIDYL PEPTIDASE 4"/>
    <property type="match status" value="1"/>
</dbReference>
<evidence type="ECO:0000259" key="4">
    <source>
        <dbReference type="Pfam" id="PF00930"/>
    </source>
</evidence>
<dbReference type="InterPro" id="IPR040522">
    <property type="entry name" value="DPPIV_rep"/>
</dbReference>
<dbReference type="Ensembl" id="ENSSFOT00015022432.2">
    <property type="protein sequence ID" value="ENSSFOP00015022186.1"/>
    <property type="gene ID" value="ENSSFOG00015014278.2"/>
</dbReference>
<reference evidence="6" key="2">
    <citation type="submission" date="2025-08" db="UniProtKB">
        <authorList>
            <consortium name="Ensembl"/>
        </authorList>
    </citation>
    <scope>IDENTIFICATION</scope>
</reference>
<gene>
    <name evidence="6" type="primary">LOC108928937</name>
</gene>